<protein>
    <submittedName>
        <fullName evidence="2">Uncharacterized protein</fullName>
    </submittedName>
</protein>
<dbReference type="RefSeq" id="WP_068838910.1">
    <property type="nucleotide sequence ID" value="NZ_BMXC01000006.1"/>
</dbReference>
<dbReference type="AlphaFoldDB" id="A0A1I7KFD6"/>
<proteinExistence type="predicted"/>
<gene>
    <name evidence="2" type="ORF">SAMN04487941_3664</name>
</gene>
<dbReference type="Proteomes" id="UP000182491">
    <property type="component" value="Unassembled WGS sequence"/>
</dbReference>
<dbReference type="OrthoDB" id="850683at2"/>
<evidence type="ECO:0000256" key="1">
    <source>
        <dbReference type="SAM" id="SignalP"/>
    </source>
</evidence>
<keyword evidence="3" id="KW-1185">Reference proteome</keyword>
<reference evidence="3" key="1">
    <citation type="submission" date="2016-10" db="EMBL/GenBank/DDBJ databases">
        <authorList>
            <person name="Varghese N."/>
        </authorList>
    </citation>
    <scope>NUCLEOTIDE SEQUENCE [LARGE SCALE GENOMIC DNA]</scope>
    <source>
        <strain evidence="3">DSM 18820</strain>
    </source>
</reference>
<evidence type="ECO:0000313" key="3">
    <source>
        <dbReference type="Proteomes" id="UP000182491"/>
    </source>
</evidence>
<keyword evidence="1" id="KW-0732">Signal</keyword>
<dbReference type="EMBL" id="FPCA01000005">
    <property type="protein sequence ID" value="SFU96153.1"/>
    <property type="molecule type" value="Genomic_DNA"/>
</dbReference>
<feature type="chain" id="PRO_5010329658" evidence="1">
    <location>
        <begin position="20"/>
        <end position="243"/>
    </location>
</feature>
<feature type="signal peptide" evidence="1">
    <location>
        <begin position="1"/>
        <end position="19"/>
    </location>
</feature>
<organism evidence="2 3">
    <name type="scientific">Pontibacter akesuensis</name>
    <dbReference type="NCBI Taxonomy" id="388950"/>
    <lineage>
        <taxon>Bacteria</taxon>
        <taxon>Pseudomonadati</taxon>
        <taxon>Bacteroidota</taxon>
        <taxon>Cytophagia</taxon>
        <taxon>Cytophagales</taxon>
        <taxon>Hymenobacteraceae</taxon>
        <taxon>Pontibacter</taxon>
    </lineage>
</organism>
<evidence type="ECO:0000313" key="2">
    <source>
        <dbReference type="EMBL" id="SFU96153.1"/>
    </source>
</evidence>
<name>A0A1I7KFD6_9BACT</name>
<dbReference type="PROSITE" id="PS51257">
    <property type="entry name" value="PROKAR_LIPOPROTEIN"/>
    <property type="match status" value="1"/>
</dbReference>
<accession>A0A1I7KFD6</accession>
<sequence>MIKIYLPFLSSLIMILAFSSCRQEEASPIRNVKAGPTLLRVQAGDGPCVSYTYFLDNQKKSLGSVFTKQVLVSFSDGLSTEAEADILAKYEFVKGKNGQLSSNSAILHNVELTDGLNCKEVERAMRLLAGEAAITYVAPYFLNEDGLLGISNEAIVTVQDGQDAALQQLATTYRAEVLMQLSGKTYLVRVDKDSKGNALELANFLKNKPGIAHAEPDFVVSLQVSEETTYPVVTRRSRLALAQ</sequence>
<dbReference type="STRING" id="388950.GCA_001611675_03000"/>